<feature type="chain" id="PRO_5046272883" evidence="1">
    <location>
        <begin position="30"/>
        <end position="400"/>
    </location>
</feature>
<evidence type="ECO:0000313" key="3">
    <source>
        <dbReference type="Proteomes" id="UP001236663"/>
    </source>
</evidence>
<keyword evidence="3" id="KW-1185">Reference proteome</keyword>
<dbReference type="EMBL" id="JAUFQS010000047">
    <property type="protein sequence ID" value="MDN3690746.1"/>
    <property type="molecule type" value="Genomic_DNA"/>
</dbReference>
<accession>A0ABT8CE41</accession>
<reference evidence="3" key="1">
    <citation type="journal article" date="2019" name="Int. J. Syst. Evol. Microbiol.">
        <title>The Global Catalogue of Microorganisms (GCM) 10K type strain sequencing project: providing services to taxonomists for standard genome sequencing and annotation.</title>
        <authorList>
            <consortium name="The Broad Institute Genomics Platform"/>
            <consortium name="The Broad Institute Genome Sequencing Center for Infectious Disease"/>
            <person name="Wu L."/>
            <person name="Ma J."/>
        </authorList>
    </citation>
    <scope>NUCLEOTIDE SEQUENCE [LARGE SCALE GENOMIC DNA]</scope>
    <source>
        <strain evidence="3">CECT 7706</strain>
    </source>
</reference>
<keyword evidence="1" id="KW-0732">Signal</keyword>
<proteinExistence type="predicted"/>
<dbReference type="Gene3D" id="3.40.50.1820">
    <property type="entry name" value="alpha/beta hydrolase"/>
    <property type="match status" value="1"/>
</dbReference>
<dbReference type="Proteomes" id="UP001236663">
    <property type="component" value="Unassembled WGS sequence"/>
</dbReference>
<dbReference type="RefSeq" id="WP_163382798.1">
    <property type="nucleotide sequence ID" value="NZ_JAUFQS010000047.1"/>
</dbReference>
<sequence>MKNNLITRISSALLVSFCWLMLSITTADAQTEMDEMLCVGAHWTEEEGAAFLQMMREEYKSENAWDKRVRAIRKQILKGTGLQRMPEKTALNPIMGEVRVHEGYQVQNVAFESLPGVFVTGSVYMPTEASGKLPGILSPHGHWDQEGDVGRYRADAQKRFASMARMGAMVLAYDAVGYGQQEELGWEHRVDGEVLKLQLWNSIRGVDFILSLGADPQRLAVTGASGGATQSFLLAAVDDRIDVAAPVVMVSAHFFGGCVCESGMPIHKSKNFQTNNVEIAAMIAPKPLLLVSVGGDWTKNTPEVEYPHIQYIYNLKGKPEMVQNVHIPGDNHGYDAKKRQAVYPFLAKHLGLDLSKALHADGSLNEEDVVLETQETLYPFDDNNPFPESGITSIFNVKWD</sequence>
<feature type="signal peptide" evidence="1">
    <location>
        <begin position="1"/>
        <end position="29"/>
    </location>
</feature>
<organism evidence="2 3">
    <name type="scientific">Cyclobacterium jeungdonense</name>
    <dbReference type="NCBI Taxonomy" id="708087"/>
    <lineage>
        <taxon>Bacteria</taxon>
        <taxon>Pseudomonadati</taxon>
        <taxon>Bacteroidota</taxon>
        <taxon>Cytophagia</taxon>
        <taxon>Cytophagales</taxon>
        <taxon>Cyclobacteriaceae</taxon>
        <taxon>Cyclobacterium</taxon>
    </lineage>
</organism>
<dbReference type="InterPro" id="IPR050261">
    <property type="entry name" value="FrsA_esterase"/>
</dbReference>
<dbReference type="PANTHER" id="PTHR22946:SF8">
    <property type="entry name" value="ACETYL XYLAN ESTERASE DOMAIN-CONTAINING PROTEIN"/>
    <property type="match status" value="1"/>
</dbReference>
<dbReference type="SUPFAM" id="SSF53474">
    <property type="entry name" value="alpha/beta-Hydrolases"/>
    <property type="match status" value="1"/>
</dbReference>
<dbReference type="InterPro" id="IPR029058">
    <property type="entry name" value="AB_hydrolase_fold"/>
</dbReference>
<evidence type="ECO:0000313" key="2">
    <source>
        <dbReference type="EMBL" id="MDN3690746.1"/>
    </source>
</evidence>
<name>A0ABT8CE41_9BACT</name>
<gene>
    <name evidence="2" type="ORF">QWZ15_23190</name>
</gene>
<dbReference type="PANTHER" id="PTHR22946">
    <property type="entry name" value="DIENELACTONE HYDROLASE DOMAIN-CONTAINING PROTEIN-RELATED"/>
    <property type="match status" value="1"/>
</dbReference>
<evidence type="ECO:0000256" key="1">
    <source>
        <dbReference type="SAM" id="SignalP"/>
    </source>
</evidence>
<comment type="caution">
    <text evidence="2">The sequence shown here is derived from an EMBL/GenBank/DDBJ whole genome shotgun (WGS) entry which is preliminary data.</text>
</comment>
<protein>
    <submittedName>
        <fullName evidence="2">Acetylxylan esterase</fullName>
    </submittedName>
</protein>